<feature type="compositionally biased region" description="Basic and acidic residues" evidence="1">
    <location>
        <begin position="383"/>
        <end position="396"/>
    </location>
</feature>
<feature type="compositionally biased region" description="Acidic residues" evidence="1">
    <location>
        <begin position="711"/>
        <end position="720"/>
    </location>
</feature>
<feature type="region of interest" description="Disordered" evidence="1">
    <location>
        <begin position="176"/>
        <end position="222"/>
    </location>
</feature>
<evidence type="ECO:0008006" key="4">
    <source>
        <dbReference type="Google" id="ProtNLM"/>
    </source>
</evidence>
<feature type="compositionally biased region" description="Low complexity" evidence="1">
    <location>
        <begin position="743"/>
        <end position="769"/>
    </location>
</feature>
<feature type="compositionally biased region" description="Low complexity" evidence="1">
    <location>
        <begin position="499"/>
        <end position="510"/>
    </location>
</feature>
<gene>
    <name evidence="2" type="ORF">Tco_0749322</name>
</gene>
<feature type="compositionally biased region" description="Basic residues" evidence="1">
    <location>
        <begin position="211"/>
        <end position="221"/>
    </location>
</feature>
<feature type="compositionally biased region" description="Acidic residues" evidence="1">
    <location>
        <begin position="773"/>
        <end position="786"/>
    </location>
</feature>
<feature type="compositionally biased region" description="Basic and acidic residues" evidence="1">
    <location>
        <begin position="433"/>
        <end position="444"/>
    </location>
</feature>
<name>A0ABQ4YZD3_9ASTR</name>
<feature type="compositionally biased region" description="Basic and acidic residues" evidence="1">
    <location>
        <begin position="472"/>
        <end position="498"/>
    </location>
</feature>
<proteinExistence type="predicted"/>
<feature type="compositionally biased region" description="Basic and acidic residues" evidence="1">
    <location>
        <begin position="787"/>
        <end position="803"/>
    </location>
</feature>
<accession>A0ABQ4YZD3</accession>
<sequence length="1104" mass="124426">MPQKEETFQVVIDIIKNSTCFKAFTIFADVPEIFMQQLWYTIKKVQDTDCYEFLLANKKCIVNAGVFRTILDIYPRVEGVDFMDVPDDDTALTFLIDLGYKGPLNRHNNMFMDHMHQPWRTLGMFNRENVDYPELMWEDFAYQIDHRKEKRSRPSKIISNVHQIFIKYSTNQIPPKKSICKGSKGKKTTNESQETVNVSEESEPEPEPAKKKTSSKRRVKKNVTQSADDNIIFDDPDVALELAKSISLTEAEEAEAARKVHATHARIVTKFVPESAKKKSSGRSSKSIVIQDTPSAPKSKPANSKTNLKGTPSLTPAEQEAANIMQALKESKKTSRRQPGTGGSNEGTGSKPGVPDESIVVSASSSEGTGTKPGVPDEEKDIIEEKVILEWGDKQDIAFSDDDNDDVEKDDKDGDADDEGDDHVNDTQDADDERSRELESDNEDITRYKDSWSCKGWDVKCKDVEVEETDKGEEKVTDATKEEAEKTLEAKDDTKKTELPPSSSSLSVSSGFGDQFLKLSSDSSLVSTVKDSADADVIAKLEKDVSELKTVDHSTEALAILKSQVPSVVDNYLGSKVGDVFQKELKKHTTDLIQKYSLQQFSESSKKQTPTVDLEQGSEKSASEILQIKREQAEKQQKPKFTIKSTDKAALEEYDLKSALYQSMHANKSFNRNPANHRLYHALMEALIEDENAMDKGVADTVKDHKRKHDDDEDDDDEDPPAGPNQGKKTKRRRTKESESSKKPSSTKETPKGKAPTKGSKTGKSASAKEPVEEPIAEVVMDDAGDDVARDDNQPQDTSEPKTRKTLNPDWFKQPPRPPTPDPEWNKRQVVLDQPAQPWFNQMVSASKDPLTFNDLMATPIDFSKYVLNGLKIENLTQDILLGPAFNLLKGTCSSSIELEYNFQECFNALTDKLDWNNPEGDRYPFDLSKPLPLQGPLGHRTVAADYFFNNDLEYLKTSDPEVTYTTSIMKTKAARHYILSTKKLHGYGHLEEIVVKISDQQLYKFKEGNFVDLHLNDIEDVLLLVVQHKLLHLDESVIVDFIVALRMFTRSLILKRRVEDLQLGVESYQKKLNITKPQKSFPEIKFKELYTPSYDHQELSMKT</sequence>
<feature type="region of interest" description="Disordered" evidence="1">
    <location>
        <begin position="274"/>
        <end position="444"/>
    </location>
</feature>
<feature type="compositionally biased region" description="Acidic residues" evidence="1">
    <location>
        <begin position="399"/>
        <end position="421"/>
    </location>
</feature>
<protein>
    <recommendedName>
        <fullName evidence="4">BTB domain-containing protein</fullName>
    </recommendedName>
</protein>
<evidence type="ECO:0000256" key="1">
    <source>
        <dbReference type="SAM" id="MobiDB-lite"/>
    </source>
</evidence>
<feature type="region of interest" description="Disordered" evidence="1">
    <location>
        <begin position="604"/>
        <end position="623"/>
    </location>
</feature>
<evidence type="ECO:0000313" key="2">
    <source>
        <dbReference type="EMBL" id="GJS82781.1"/>
    </source>
</evidence>
<feature type="compositionally biased region" description="Polar residues" evidence="1">
    <location>
        <begin position="288"/>
        <end position="316"/>
    </location>
</feature>
<feature type="region of interest" description="Disordered" evidence="1">
    <location>
        <begin position="701"/>
        <end position="826"/>
    </location>
</feature>
<feature type="region of interest" description="Disordered" evidence="1">
    <location>
        <begin position="463"/>
        <end position="510"/>
    </location>
</feature>
<comment type="caution">
    <text evidence="2">The sequence shown here is derived from an EMBL/GenBank/DDBJ whole genome shotgun (WGS) entry which is preliminary data.</text>
</comment>
<evidence type="ECO:0000313" key="3">
    <source>
        <dbReference type="Proteomes" id="UP001151760"/>
    </source>
</evidence>
<dbReference type="Proteomes" id="UP001151760">
    <property type="component" value="Unassembled WGS sequence"/>
</dbReference>
<keyword evidence="3" id="KW-1185">Reference proteome</keyword>
<dbReference type="EMBL" id="BQNB010010851">
    <property type="protein sequence ID" value="GJS82781.1"/>
    <property type="molecule type" value="Genomic_DNA"/>
</dbReference>
<reference evidence="2" key="1">
    <citation type="journal article" date="2022" name="Int. J. Mol. Sci.">
        <title>Draft Genome of Tanacetum Coccineum: Genomic Comparison of Closely Related Tanacetum-Family Plants.</title>
        <authorList>
            <person name="Yamashiro T."/>
            <person name="Shiraishi A."/>
            <person name="Nakayama K."/>
            <person name="Satake H."/>
        </authorList>
    </citation>
    <scope>NUCLEOTIDE SEQUENCE</scope>
</reference>
<reference evidence="2" key="2">
    <citation type="submission" date="2022-01" db="EMBL/GenBank/DDBJ databases">
        <authorList>
            <person name="Yamashiro T."/>
            <person name="Shiraishi A."/>
            <person name="Satake H."/>
            <person name="Nakayama K."/>
        </authorList>
    </citation>
    <scope>NUCLEOTIDE SEQUENCE</scope>
</reference>
<organism evidence="2 3">
    <name type="scientific">Tanacetum coccineum</name>
    <dbReference type="NCBI Taxonomy" id="301880"/>
    <lineage>
        <taxon>Eukaryota</taxon>
        <taxon>Viridiplantae</taxon>
        <taxon>Streptophyta</taxon>
        <taxon>Embryophyta</taxon>
        <taxon>Tracheophyta</taxon>
        <taxon>Spermatophyta</taxon>
        <taxon>Magnoliopsida</taxon>
        <taxon>eudicotyledons</taxon>
        <taxon>Gunneridae</taxon>
        <taxon>Pentapetalae</taxon>
        <taxon>asterids</taxon>
        <taxon>campanulids</taxon>
        <taxon>Asterales</taxon>
        <taxon>Asteraceae</taxon>
        <taxon>Asteroideae</taxon>
        <taxon>Anthemideae</taxon>
        <taxon>Anthemidinae</taxon>
        <taxon>Tanacetum</taxon>
    </lineage>
</organism>